<dbReference type="PANTHER" id="PTHR10000:SF53">
    <property type="entry name" value="5-AMINO-6-(5-PHOSPHO-D-RIBITYLAMINO)URACIL PHOSPHATASE YBJI-RELATED"/>
    <property type="match status" value="1"/>
</dbReference>
<dbReference type="PANTHER" id="PTHR10000">
    <property type="entry name" value="PHOSPHOSERINE PHOSPHATASE"/>
    <property type="match status" value="1"/>
</dbReference>
<keyword evidence="2" id="KW-0378">Hydrolase</keyword>
<evidence type="ECO:0000313" key="3">
    <source>
        <dbReference type="Proteomes" id="UP000283655"/>
    </source>
</evidence>
<keyword evidence="1" id="KW-0479">Metal-binding</keyword>
<organism evidence="2 3">
    <name type="scientific">Pectobacterium carotovorum</name>
    <name type="common">Erwinia carotovora</name>
    <dbReference type="NCBI Taxonomy" id="554"/>
    <lineage>
        <taxon>Bacteria</taxon>
        <taxon>Pseudomonadati</taxon>
        <taxon>Pseudomonadota</taxon>
        <taxon>Gammaproteobacteria</taxon>
        <taxon>Enterobacterales</taxon>
        <taxon>Pectobacteriaceae</taxon>
        <taxon>Pectobacterium</taxon>
    </lineage>
</organism>
<dbReference type="SUPFAM" id="SSF56784">
    <property type="entry name" value="HAD-like"/>
    <property type="match status" value="1"/>
</dbReference>
<dbReference type="Gene3D" id="3.30.1240.10">
    <property type="match status" value="1"/>
</dbReference>
<dbReference type="RefSeq" id="WP_119874802.1">
    <property type="nucleotide sequence ID" value="NZ_QZDH01000068.1"/>
</dbReference>
<dbReference type="Gene3D" id="3.40.50.1000">
    <property type="entry name" value="HAD superfamily/HAD-like"/>
    <property type="match status" value="1"/>
</dbReference>
<dbReference type="InterPro" id="IPR036412">
    <property type="entry name" value="HAD-like_sf"/>
</dbReference>
<reference evidence="2 3" key="1">
    <citation type="submission" date="2018-09" db="EMBL/GenBank/DDBJ databases">
        <title>Phylogenetic diversity of Pectobacterium and Dickeya strains causing blackleg disease of potato in Morocco.</title>
        <authorList>
            <person name="Oulghazi S."/>
            <person name="Moumni M."/>
            <person name="Faure D."/>
        </authorList>
    </citation>
    <scope>NUCLEOTIDE SEQUENCE [LARGE SCALE GENOMIC DNA]</scope>
    <source>
        <strain evidence="2 3">S1.15.11.2D</strain>
    </source>
</reference>
<dbReference type="GO" id="GO:0016791">
    <property type="term" value="F:phosphatase activity"/>
    <property type="evidence" value="ECO:0007669"/>
    <property type="project" value="TreeGrafter"/>
</dbReference>
<dbReference type="EMBL" id="QZDH01000068">
    <property type="protein sequence ID" value="RJL47375.1"/>
    <property type="molecule type" value="Genomic_DNA"/>
</dbReference>
<accession>A0A419ARF4</accession>
<evidence type="ECO:0000256" key="1">
    <source>
        <dbReference type="ARBA" id="ARBA00022723"/>
    </source>
</evidence>
<dbReference type="GO" id="GO:0005829">
    <property type="term" value="C:cytosol"/>
    <property type="evidence" value="ECO:0007669"/>
    <property type="project" value="TreeGrafter"/>
</dbReference>
<dbReference type="InterPro" id="IPR023214">
    <property type="entry name" value="HAD_sf"/>
</dbReference>
<comment type="caution">
    <text evidence="2">The sequence shown here is derived from an EMBL/GenBank/DDBJ whole genome shotgun (WGS) entry which is preliminary data.</text>
</comment>
<sequence>MGTYIFDIDGTISRNGLKVPPLICKKLLELRKNNRLIFASARPIRDMLPMLAPELHNSLLIGCNGGISFESGKIISKSVLDRDYLLSTINFMDNLKIPYVLDGEWHFSFSKIHHPFHDYIRTLSNYEMDRDRLTQNGITKILVLSEKVKERVTERGDVSIHTHKDGFYDITPSGNNKYTTLINLIGEGKYTAFGNDLNDYLVLDNAEISVFIGSRDAYQSATYYATMEYIPTIINFLESKKPSLE</sequence>
<dbReference type="AlphaFoldDB" id="A0A419ARF4"/>
<name>A0A419ARF4_PECCA</name>
<dbReference type="Pfam" id="PF08282">
    <property type="entry name" value="Hydrolase_3"/>
    <property type="match status" value="1"/>
</dbReference>
<protein>
    <submittedName>
        <fullName evidence="2">Hydrolase</fullName>
    </submittedName>
</protein>
<evidence type="ECO:0000313" key="2">
    <source>
        <dbReference type="EMBL" id="RJL47375.1"/>
    </source>
</evidence>
<proteinExistence type="predicted"/>
<dbReference type="GO" id="GO:0000287">
    <property type="term" value="F:magnesium ion binding"/>
    <property type="evidence" value="ECO:0007669"/>
    <property type="project" value="TreeGrafter"/>
</dbReference>
<gene>
    <name evidence="2" type="ORF">D5071_19455</name>
</gene>
<dbReference type="Proteomes" id="UP000283655">
    <property type="component" value="Unassembled WGS sequence"/>
</dbReference>